<dbReference type="SUPFAM" id="SSF46785">
    <property type="entry name" value="Winged helix' DNA-binding domain"/>
    <property type="match status" value="1"/>
</dbReference>
<dbReference type="RefSeq" id="WP_379895086.1">
    <property type="nucleotide sequence ID" value="NZ_CBCSCT010000033.1"/>
</dbReference>
<feature type="domain" description="HTH gntR-type" evidence="4">
    <location>
        <begin position="6"/>
        <end position="74"/>
    </location>
</feature>
<dbReference type="InterPro" id="IPR036390">
    <property type="entry name" value="WH_DNA-bd_sf"/>
</dbReference>
<dbReference type="InterPro" id="IPR006059">
    <property type="entry name" value="SBP"/>
</dbReference>
<evidence type="ECO:0000259" key="4">
    <source>
        <dbReference type="PROSITE" id="PS50949"/>
    </source>
</evidence>
<dbReference type="PROSITE" id="PS50949">
    <property type="entry name" value="HTH_GNTR"/>
    <property type="match status" value="1"/>
</dbReference>
<comment type="caution">
    <text evidence="5">The sequence shown here is derived from an EMBL/GenBank/DDBJ whole genome shotgun (WGS) entry which is preliminary data.</text>
</comment>
<dbReference type="PANTHER" id="PTHR43649:SF30">
    <property type="entry name" value="ABC TRANSPORTER SUBSTRATE-BINDING PROTEIN"/>
    <property type="match status" value="1"/>
</dbReference>
<evidence type="ECO:0000256" key="3">
    <source>
        <dbReference type="ARBA" id="ARBA00023163"/>
    </source>
</evidence>
<dbReference type="InterPro" id="IPR050490">
    <property type="entry name" value="Bact_solute-bd_prot1"/>
</dbReference>
<proteinExistence type="predicted"/>
<dbReference type="Gene3D" id="3.40.190.10">
    <property type="entry name" value="Periplasmic binding protein-like II"/>
    <property type="match status" value="1"/>
</dbReference>
<dbReference type="Pfam" id="PF13416">
    <property type="entry name" value="SBP_bac_8"/>
    <property type="match status" value="1"/>
</dbReference>
<dbReference type="CDD" id="cd07377">
    <property type="entry name" value="WHTH_GntR"/>
    <property type="match status" value="1"/>
</dbReference>
<dbReference type="InterPro" id="IPR000524">
    <property type="entry name" value="Tscrpt_reg_HTH_GntR"/>
</dbReference>
<name>A0ABW1IRJ1_9BACL</name>
<organism evidence="5 6">
    <name type="scientific">Marinicrinis lubricantis</name>
    <dbReference type="NCBI Taxonomy" id="2086470"/>
    <lineage>
        <taxon>Bacteria</taxon>
        <taxon>Bacillati</taxon>
        <taxon>Bacillota</taxon>
        <taxon>Bacilli</taxon>
        <taxon>Bacillales</taxon>
        <taxon>Paenibacillaceae</taxon>
    </lineage>
</organism>
<evidence type="ECO:0000313" key="6">
    <source>
        <dbReference type="Proteomes" id="UP001596250"/>
    </source>
</evidence>
<dbReference type="SMART" id="SM00345">
    <property type="entry name" value="HTH_GNTR"/>
    <property type="match status" value="1"/>
</dbReference>
<sequence>MKRENEFRYLKLAHILREQILSGYIKPGEFLMSENDLCKQYGMSRTSVRKSLEQLLNEGLIIKKVGQGTIVSPDVVIQPSQNKVLRIFAAAPSHFFDICMPHMIEAFKVDYPHVEVKCLSFTSNEFWDSVNTSVDLGLKPDLLFLTDRLFNEMDSKEDYIDLQHSLTGSFDLMYPRLRDAWRIEQGAVKAAPVTFSSVYLAYNPELFKQYDVPEPTENWTTEDFLQAAERLTRDTNGDGIADVYGLSISSSLSRWPVFALQNGVRFTRPDEREPLLNTLNFMHEILYKRRVAALSPRTALNLDAFARGKAAMVLTTTIELAGSHFTSIPFQPRMASLPFGKRKDTMLIANCMMIPEQSDEKELALRFLQKAISVDMQEKLSRETGFLSVLRKVNESIWESHWLEKLHIHHDIIENSFFLHEILPDVQIADALETEMMMYWSGMDSATECTDRLLGIVRQPRS</sequence>
<evidence type="ECO:0000313" key="5">
    <source>
        <dbReference type="EMBL" id="MFC5987676.1"/>
    </source>
</evidence>
<dbReference type="EMBL" id="JBHSQV010000168">
    <property type="protein sequence ID" value="MFC5987676.1"/>
    <property type="molecule type" value="Genomic_DNA"/>
</dbReference>
<keyword evidence="6" id="KW-1185">Reference proteome</keyword>
<dbReference type="SUPFAM" id="SSF53850">
    <property type="entry name" value="Periplasmic binding protein-like II"/>
    <property type="match status" value="1"/>
</dbReference>
<reference evidence="6" key="1">
    <citation type="journal article" date="2019" name="Int. J. Syst. Evol. Microbiol.">
        <title>The Global Catalogue of Microorganisms (GCM) 10K type strain sequencing project: providing services to taxonomists for standard genome sequencing and annotation.</title>
        <authorList>
            <consortium name="The Broad Institute Genomics Platform"/>
            <consortium name="The Broad Institute Genome Sequencing Center for Infectious Disease"/>
            <person name="Wu L."/>
            <person name="Ma J."/>
        </authorList>
    </citation>
    <scope>NUCLEOTIDE SEQUENCE [LARGE SCALE GENOMIC DNA]</scope>
    <source>
        <strain evidence="6">CCM 8749</strain>
    </source>
</reference>
<dbReference type="InterPro" id="IPR036388">
    <property type="entry name" value="WH-like_DNA-bd_sf"/>
</dbReference>
<dbReference type="Gene3D" id="1.10.10.10">
    <property type="entry name" value="Winged helix-like DNA-binding domain superfamily/Winged helix DNA-binding domain"/>
    <property type="match status" value="1"/>
</dbReference>
<dbReference type="Proteomes" id="UP001596250">
    <property type="component" value="Unassembled WGS sequence"/>
</dbReference>
<protein>
    <submittedName>
        <fullName evidence="5">Extracellular solute-binding protein</fullName>
    </submittedName>
</protein>
<dbReference type="PRINTS" id="PR00035">
    <property type="entry name" value="HTHGNTR"/>
</dbReference>
<dbReference type="PANTHER" id="PTHR43649">
    <property type="entry name" value="ARABINOSE-BINDING PROTEIN-RELATED"/>
    <property type="match status" value="1"/>
</dbReference>
<accession>A0ABW1IRJ1</accession>
<keyword evidence="1" id="KW-0805">Transcription regulation</keyword>
<keyword evidence="2" id="KW-0238">DNA-binding</keyword>
<dbReference type="Pfam" id="PF00392">
    <property type="entry name" value="GntR"/>
    <property type="match status" value="1"/>
</dbReference>
<evidence type="ECO:0000256" key="2">
    <source>
        <dbReference type="ARBA" id="ARBA00023125"/>
    </source>
</evidence>
<evidence type="ECO:0000256" key="1">
    <source>
        <dbReference type="ARBA" id="ARBA00023015"/>
    </source>
</evidence>
<keyword evidence="3" id="KW-0804">Transcription</keyword>
<gene>
    <name evidence="5" type="ORF">ACFPXP_14815</name>
</gene>